<sequence>MKEIDIRMLYNNVFLKMKSVMSKNILKDNLIALQEQKIMFLEKEIYLFKKEIEDMVQFYDDKSEAFLNHPSKKKDPPFNFLGNKLE</sequence>
<protein>
    <submittedName>
        <fullName evidence="1">Uncharacterized protein</fullName>
    </submittedName>
</protein>
<comment type="caution">
    <text evidence="1">The sequence shown here is derived from an EMBL/GenBank/DDBJ whole genome shotgun (WGS) entry which is preliminary data.</text>
</comment>
<evidence type="ECO:0000313" key="2">
    <source>
        <dbReference type="Proteomes" id="UP000267623"/>
    </source>
</evidence>
<reference evidence="2" key="2">
    <citation type="submission" date="2018-11" db="EMBL/GenBank/DDBJ databases">
        <title>Proposal to divide the Flavobacteriaceae and reorganize its genera based on Amino Acid Identity values calculated from whole genome sequences.</title>
        <authorList>
            <person name="Nicholson A.C."/>
            <person name="Gulvik C.A."/>
            <person name="Whitney A.M."/>
            <person name="Humrighouse B.W."/>
            <person name="Bell M."/>
            <person name="Holmes B."/>
            <person name="Steigerwalt A."/>
            <person name="Villarma A."/>
            <person name="Sheth M."/>
            <person name="Batra D."/>
            <person name="Pryor J."/>
            <person name="Bernardet J.-F."/>
            <person name="Hugo C."/>
            <person name="Kampfer P."/>
            <person name="Newman J."/>
            <person name="Mcquiston J."/>
        </authorList>
    </citation>
    <scope>NUCLEOTIDE SEQUENCE [LARGE SCALE GENOMIC DNA]</scope>
    <source>
        <strain evidence="2">DSM 22165</strain>
    </source>
</reference>
<gene>
    <name evidence="1" type="ORF">EGH73_02885</name>
</gene>
<proteinExistence type="predicted"/>
<reference evidence="2" key="1">
    <citation type="submission" date="2018-11" db="EMBL/GenBank/DDBJ databases">
        <title>Proposal to divide the Flavobacteriaceae and reorganize its genera based on Amino Acid Identity values calculated from whole genome sequences.</title>
        <authorList>
            <person name="Nicholson A.C."/>
            <person name="Gulvik C.A."/>
            <person name="Whitney A.M."/>
            <person name="Humrighouse B.W."/>
            <person name="Bell M."/>
            <person name="Holmes B."/>
            <person name="Steigerwalt A."/>
            <person name="Villarma A."/>
            <person name="Sheth M."/>
            <person name="Batra D."/>
            <person name="Pryor J."/>
            <person name="Bernardet J.-F."/>
            <person name="Hugo C."/>
            <person name="Kampfer P."/>
            <person name="Newman J."/>
            <person name="Mcquiston J.R."/>
        </authorList>
    </citation>
    <scope>NUCLEOTIDE SEQUENCE [LARGE SCALE GENOMIC DNA]</scope>
    <source>
        <strain evidence="2">DSM 22165</strain>
    </source>
</reference>
<dbReference type="RefSeq" id="WP_123280605.1">
    <property type="nucleotide sequence ID" value="NZ_RJTU01000018.1"/>
</dbReference>
<dbReference type="AlphaFoldDB" id="A0A3N0XB49"/>
<evidence type="ECO:0000313" key="1">
    <source>
        <dbReference type="EMBL" id="ROI14533.1"/>
    </source>
</evidence>
<name>A0A3N0XB49_9FLAO</name>
<organism evidence="1 2">
    <name type="scientific">Epilithonimonas hominis</name>
    <dbReference type="NCBI Taxonomy" id="420404"/>
    <lineage>
        <taxon>Bacteria</taxon>
        <taxon>Pseudomonadati</taxon>
        <taxon>Bacteroidota</taxon>
        <taxon>Flavobacteriia</taxon>
        <taxon>Flavobacteriales</taxon>
        <taxon>Weeksellaceae</taxon>
        <taxon>Chryseobacterium group</taxon>
        <taxon>Epilithonimonas</taxon>
    </lineage>
</organism>
<dbReference type="Proteomes" id="UP000267623">
    <property type="component" value="Unassembled WGS sequence"/>
</dbReference>
<accession>A0A3N0XB49</accession>
<dbReference type="EMBL" id="RJTU01000018">
    <property type="protein sequence ID" value="ROI14533.1"/>
    <property type="molecule type" value="Genomic_DNA"/>
</dbReference>